<evidence type="ECO:0000259" key="2">
    <source>
        <dbReference type="Pfam" id="PF25822"/>
    </source>
</evidence>
<reference evidence="3 4" key="1">
    <citation type="submission" date="2019-03" db="EMBL/GenBank/DDBJ databases">
        <title>First draft genome of Liparis tanakae, snailfish: a comprehensive survey of snailfish specific genes.</title>
        <authorList>
            <person name="Kim W."/>
            <person name="Song I."/>
            <person name="Jeong J.-H."/>
            <person name="Kim D."/>
            <person name="Kim S."/>
            <person name="Ryu S."/>
            <person name="Song J.Y."/>
            <person name="Lee S.K."/>
        </authorList>
    </citation>
    <scope>NUCLEOTIDE SEQUENCE [LARGE SCALE GENOMIC DNA]</scope>
    <source>
        <tissue evidence="3">Muscle</tissue>
    </source>
</reference>
<name>A0A4Z2G6N4_9TELE</name>
<proteinExistence type="predicted"/>
<feature type="region of interest" description="Disordered" evidence="1">
    <location>
        <begin position="158"/>
        <end position="178"/>
    </location>
</feature>
<accession>A0A4Z2G6N4</accession>
<feature type="region of interest" description="Disordered" evidence="1">
    <location>
        <begin position="93"/>
        <end position="126"/>
    </location>
</feature>
<dbReference type="OrthoDB" id="8958066at2759"/>
<keyword evidence="4" id="KW-1185">Reference proteome</keyword>
<feature type="compositionally biased region" description="Basic and acidic residues" evidence="1">
    <location>
        <begin position="93"/>
        <end position="103"/>
    </location>
</feature>
<dbReference type="AlphaFoldDB" id="A0A4Z2G6N4"/>
<dbReference type="InterPro" id="IPR057763">
    <property type="entry name" value="UBL_USP40"/>
</dbReference>
<comment type="caution">
    <text evidence="3">The sequence shown here is derived from an EMBL/GenBank/DDBJ whole genome shotgun (WGS) entry which is preliminary data.</text>
</comment>
<gene>
    <name evidence="3" type="primary">Usp40_2</name>
    <name evidence="3" type="ORF">EYF80_041370</name>
</gene>
<keyword evidence="3" id="KW-0378">Hydrolase</keyword>
<dbReference type="Pfam" id="PF25822">
    <property type="entry name" value="UBL_USP40"/>
    <property type="match status" value="1"/>
</dbReference>
<dbReference type="EMBL" id="SRLO01000697">
    <property type="protein sequence ID" value="TNN48444.1"/>
    <property type="molecule type" value="Genomic_DNA"/>
</dbReference>
<sequence>MDSMVDARTPAVMPNTEDTLTMAKEENIRMQKMRLSHGALQPIGKEQSGSSALSFDRRNTVGDLRLAIYQVCGATVPTGAEWEPVLLNVVRPNLRDDGDRDEAGGGSEGEEGRGGFENGGPGLKREARGFAGAATLGEVREALGEPEECLLCQEHKGGGRAERGEGVGEGGGASGWRVFPPDDMQRTLKELSLKDGDALLVLEPQSLDSSMFALNGDVVTVTTPSDCRWLQCCNTLTECTCVAPVYLTVCEELSVRDAGVRLMTTLTLCPGNAPKASQLFLHFSVGTAPPAGMEMDIIVEKTCTVKECLKEMLDAVRLDGTCWHLRRLDWCEDVGEPIMDEVSGGLRNTS</sequence>
<dbReference type="Proteomes" id="UP000314294">
    <property type="component" value="Unassembled WGS sequence"/>
</dbReference>
<evidence type="ECO:0000256" key="1">
    <source>
        <dbReference type="SAM" id="MobiDB-lite"/>
    </source>
</evidence>
<organism evidence="3 4">
    <name type="scientific">Liparis tanakae</name>
    <name type="common">Tanaka's snailfish</name>
    <dbReference type="NCBI Taxonomy" id="230148"/>
    <lineage>
        <taxon>Eukaryota</taxon>
        <taxon>Metazoa</taxon>
        <taxon>Chordata</taxon>
        <taxon>Craniata</taxon>
        <taxon>Vertebrata</taxon>
        <taxon>Euteleostomi</taxon>
        <taxon>Actinopterygii</taxon>
        <taxon>Neopterygii</taxon>
        <taxon>Teleostei</taxon>
        <taxon>Neoteleostei</taxon>
        <taxon>Acanthomorphata</taxon>
        <taxon>Eupercaria</taxon>
        <taxon>Perciformes</taxon>
        <taxon>Cottioidei</taxon>
        <taxon>Cottales</taxon>
        <taxon>Liparidae</taxon>
        <taxon>Liparis</taxon>
    </lineage>
</organism>
<evidence type="ECO:0000313" key="3">
    <source>
        <dbReference type="EMBL" id="TNN48444.1"/>
    </source>
</evidence>
<protein>
    <submittedName>
        <fullName evidence="3">Ubiquitin carboxyl-terminal hydrolase 40</fullName>
    </submittedName>
</protein>
<feature type="domain" description="Ubiquitin carboxyl-terminal hydrolase 40 ubiquitin-like" evidence="2">
    <location>
        <begin position="278"/>
        <end position="341"/>
    </location>
</feature>
<dbReference type="GO" id="GO:0016787">
    <property type="term" value="F:hydrolase activity"/>
    <property type="evidence" value="ECO:0007669"/>
    <property type="project" value="UniProtKB-KW"/>
</dbReference>
<evidence type="ECO:0000313" key="4">
    <source>
        <dbReference type="Proteomes" id="UP000314294"/>
    </source>
</evidence>